<dbReference type="Proteomes" id="UP000256964">
    <property type="component" value="Unassembled WGS sequence"/>
</dbReference>
<keyword evidence="3" id="KW-1185">Reference proteome</keyword>
<reference evidence="2 3" key="1">
    <citation type="journal article" date="2018" name="Biotechnol. Biofuels">
        <title>Integrative visual omics of the white-rot fungus Polyporus brumalis exposes the biotechnological potential of its oxidative enzymes for delignifying raw plant biomass.</title>
        <authorList>
            <person name="Miyauchi S."/>
            <person name="Rancon A."/>
            <person name="Drula E."/>
            <person name="Hage H."/>
            <person name="Chaduli D."/>
            <person name="Favel A."/>
            <person name="Grisel S."/>
            <person name="Henrissat B."/>
            <person name="Herpoel-Gimbert I."/>
            <person name="Ruiz-Duenas F.J."/>
            <person name="Chevret D."/>
            <person name="Hainaut M."/>
            <person name="Lin J."/>
            <person name="Wang M."/>
            <person name="Pangilinan J."/>
            <person name="Lipzen A."/>
            <person name="Lesage-Meessen L."/>
            <person name="Navarro D."/>
            <person name="Riley R."/>
            <person name="Grigoriev I.V."/>
            <person name="Zhou S."/>
            <person name="Raouche S."/>
            <person name="Rosso M.N."/>
        </authorList>
    </citation>
    <scope>NUCLEOTIDE SEQUENCE [LARGE SCALE GENOMIC DNA]</scope>
    <source>
        <strain evidence="2 3">BRFM 1820</strain>
    </source>
</reference>
<dbReference type="STRING" id="139420.A0A371D7Z7"/>
<name>A0A371D7Z7_9APHY</name>
<proteinExistence type="predicted"/>
<gene>
    <name evidence="2" type="ORF">OH76DRAFT_1483752</name>
</gene>
<accession>A0A371D7Z7</accession>
<evidence type="ECO:0000256" key="1">
    <source>
        <dbReference type="SAM" id="MobiDB-lite"/>
    </source>
</evidence>
<organism evidence="2 3">
    <name type="scientific">Lentinus brumalis</name>
    <dbReference type="NCBI Taxonomy" id="2498619"/>
    <lineage>
        <taxon>Eukaryota</taxon>
        <taxon>Fungi</taxon>
        <taxon>Dikarya</taxon>
        <taxon>Basidiomycota</taxon>
        <taxon>Agaricomycotina</taxon>
        <taxon>Agaricomycetes</taxon>
        <taxon>Polyporales</taxon>
        <taxon>Polyporaceae</taxon>
        <taxon>Lentinus</taxon>
    </lineage>
</organism>
<dbReference type="OrthoDB" id="3053346at2759"/>
<evidence type="ECO:0000313" key="2">
    <source>
        <dbReference type="EMBL" id="RDX48665.1"/>
    </source>
</evidence>
<feature type="region of interest" description="Disordered" evidence="1">
    <location>
        <begin position="247"/>
        <end position="274"/>
    </location>
</feature>
<evidence type="ECO:0000313" key="3">
    <source>
        <dbReference type="Proteomes" id="UP000256964"/>
    </source>
</evidence>
<feature type="compositionally biased region" description="Low complexity" evidence="1">
    <location>
        <begin position="347"/>
        <end position="358"/>
    </location>
</feature>
<feature type="compositionally biased region" description="Low complexity" evidence="1">
    <location>
        <begin position="251"/>
        <end position="266"/>
    </location>
</feature>
<dbReference type="EMBL" id="KZ857410">
    <property type="protein sequence ID" value="RDX48665.1"/>
    <property type="molecule type" value="Genomic_DNA"/>
</dbReference>
<feature type="region of interest" description="Disordered" evidence="1">
    <location>
        <begin position="346"/>
        <end position="378"/>
    </location>
</feature>
<protein>
    <submittedName>
        <fullName evidence="2">Uncharacterized protein</fullName>
    </submittedName>
</protein>
<dbReference type="AlphaFoldDB" id="A0A371D7Z7"/>
<sequence>MPCYPSLPAYAALRMDAVATVRSVLGANEESLEAARAIRPKTYLVYMDVTLPPPAKPWFCYSVMPVAPSLPPDDLAGSRAMCVPIAPNTIHSEARIPVKTQPSFPLPNCYHWDDTALTVGIRVRPEGWDLEEATTLPTQEQSRFTSYFSEDERRAHGQPTSSMLKLYRDVRVPPPATVQLPFPSPAQPNPFLVQMAPAQPIVPLHTTLRPTFRPDLCSRIRGSTKGPPSHPTAFPQNAASAHATPFVFQNTPSSSTSGPGYGETSTASTSVESLTESLRESLHIIQSTRGISDERDQAKDAELLPIVDRWYDLTTHLAQDEIPSPLDFYRERHEIVRIVRDARRRAAANPPHAPRPLATVPEPTLTHTPDAPTLVHTPEPDLRAKARPIRPMKTLRQLRQCMTRIQPLLAKPRSTAEEAALQMPTTHPRRLHPRENLCQMRERVVTVLDRALAAARPVCSHFGF</sequence>